<keyword evidence="3" id="KW-1133">Transmembrane helix</keyword>
<gene>
    <name evidence="4" type="ORF">LTLLF_199665</name>
</gene>
<dbReference type="EMBL" id="JAATJU010027089">
    <property type="protein sequence ID" value="KAH0500865.1"/>
    <property type="molecule type" value="Genomic_DNA"/>
</dbReference>
<dbReference type="InterPro" id="IPR050919">
    <property type="entry name" value="NKG2/CD94_NK_receptors"/>
</dbReference>
<evidence type="ECO:0000256" key="2">
    <source>
        <dbReference type="SAM" id="MobiDB-lite"/>
    </source>
</evidence>
<name>A0A8J6FX82_MICOH</name>
<evidence type="ECO:0000256" key="3">
    <source>
        <dbReference type="SAM" id="Phobius"/>
    </source>
</evidence>
<dbReference type="Proteomes" id="UP000710432">
    <property type="component" value="Unassembled WGS sequence"/>
</dbReference>
<keyword evidence="3" id="KW-0472">Membrane</keyword>
<dbReference type="PANTHER" id="PTHR22800:SF250">
    <property type="entry name" value="KILLER CELL LECTIN-LIKE RECEPTOR SUBFAMILY I MEMBER 1"/>
    <property type="match status" value="1"/>
</dbReference>
<dbReference type="GO" id="GO:0002223">
    <property type="term" value="P:stimulatory C-type lectin receptor signaling pathway"/>
    <property type="evidence" value="ECO:0007669"/>
    <property type="project" value="TreeGrafter"/>
</dbReference>
<sequence length="160" mass="17814">MPHSKHHEHTANEQDISYTEIKTAKSTKKQRKPKAKQSSVMLSEEQLNYAEVTFNRTPQLLSPKQVVRGKRQGPKTTVWKIVTGILGTLCVVLMTTVGILLPKCFPSPPEKLITVILGIVGFALMVAVVLITTVAKPCKRVFKIMTKNAFQNLSRTVAFN</sequence>
<evidence type="ECO:0000256" key="1">
    <source>
        <dbReference type="ARBA" id="ARBA00004401"/>
    </source>
</evidence>
<proteinExistence type="predicted"/>
<dbReference type="AlphaFoldDB" id="A0A8J6FX82"/>
<feature type="compositionally biased region" description="Basic residues" evidence="2">
    <location>
        <begin position="25"/>
        <end position="35"/>
    </location>
</feature>
<accession>A0A8J6FX82</accession>
<comment type="caution">
    <text evidence="4">The sequence shown here is derived from an EMBL/GenBank/DDBJ whole genome shotgun (WGS) entry which is preliminary data.</text>
</comment>
<keyword evidence="3" id="KW-0812">Transmembrane</keyword>
<feature type="transmembrane region" description="Helical" evidence="3">
    <location>
        <begin position="113"/>
        <end position="135"/>
    </location>
</feature>
<organism evidence="4 5">
    <name type="scientific">Microtus ochrogaster</name>
    <name type="common">Prairie vole</name>
    <dbReference type="NCBI Taxonomy" id="79684"/>
    <lineage>
        <taxon>Eukaryota</taxon>
        <taxon>Metazoa</taxon>
        <taxon>Chordata</taxon>
        <taxon>Craniata</taxon>
        <taxon>Vertebrata</taxon>
        <taxon>Euteleostomi</taxon>
        <taxon>Mammalia</taxon>
        <taxon>Eutheria</taxon>
        <taxon>Euarchontoglires</taxon>
        <taxon>Glires</taxon>
        <taxon>Rodentia</taxon>
        <taxon>Myomorpha</taxon>
        <taxon>Muroidea</taxon>
        <taxon>Cricetidae</taxon>
        <taxon>Arvicolinae</taxon>
        <taxon>Microtus</taxon>
    </lineage>
</organism>
<reference evidence="4" key="1">
    <citation type="submission" date="2020-03" db="EMBL/GenBank/DDBJ databases">
        <title>Studies in the Genomics of Life Span.</title>
        <authorList>
            <person name="Glass D."/>
        </authorList>
    </citation>
    <scope>NUCLEOTIDE SEQUENCE</scope>
    <source>
        <strain evidence="4">LTLLF</strain>
        <tissue evidence="4">Muscle</tissue>
    </source>
</reference>
<evidence type="ECO:0000313" key="4">
    <source>
        <dbReference type="EMBL" id="KAH0500865.1"/>
    </source>
</evidence>
<dbReference type="GO" id="GO:0045954">
    <property type="term" value="P:positive regulation of natural killer cell mediated cytotoxicity"/>
    <property type="evidence" value="ECO:0007669"/>
    <property type="project" value="TreeGrafter"/>
</dbReference>
<comment type="subcellular location">
    <subcellularLocation>
        <location evidence="1">Cell membrane</location>
        <topology evidence="1">Single-pass type II membrane protein</topology>
    </subcellularLocation>
</comment>
<protein>
    <submittedName>
        <fullName evidence="4">NKG2-A/NKG2-B type II integral membrane protein</fullName>
    </submittedName>
</protein>
<dbReference type="GO" id="GO:0005886">
    <property type="term" value="C:plasma membrane"/>
    <property type="evidence" value="ECO:0007669"/>
    <property type="project" value="UniProtKB-SubCell"/>
</dbReference>
<evidence type="ECO:0000313" key="5">
    <source>
        <dbReference type="Proteomes" id="UP000710432"/>
    </source>
</evidence>
<feature type="region of interest" description="Disordered" evidence="2">
    <location>
        <begin position="1"/>
        <end position="38"/>
    </location>
</feature>
<dbReference type="PANTHER" id="PTHR22800">
    <property type="entry name" value="C-TYPE LECTIN PROTEINS"/>
    <property type="match status" value="1"/>
</dbReference>
<feature type="transmembrane region" description="Helical" evidence="3">
    <location>
        <begin position="78"/>
        <end position="101"/>
    </location>
</feature>